<dbReference type="AlphaFoldDB" id="A0AAV2ZQR6"/>
<dbReference type="EMBL" id="DYDO01000007">
    <property type="protein sequence ID" value="DBA20714.1"/>
    <property type="molecule type" value="Genomic_DNA"/>
</dbReference>
<comment type="similarity">
    <text evidence="3 12">Belongs to the glycosyltransferase 10 family.</text>
</comment>
<evidence type="ECO:0000256" key="6">
    <source>
        <dbReference type="ARBA" id="ARBA00022692"/>
    </source>
</evidence>
<evidence type="ECO:0000256" key="4">
    <source>
        <dbReference type="ARBA" id="ARBA00022676"/>
    </source>
</evidence>
<dbReference type="InterPro" id="IPR038577">
    <property type="entry name" value="GT10-like_C_sf"/>
</dbReference>
<evidence type="ECO:0000256" key="2">
    <source>
        <dbReference type="ARBA" id="ARBA00004922"/>
    </source>
</evidence>
<evidence type="ECO:0000256" key="5">
    <source>
        <dbReference type="ARBA" id="ARBA00022679"/>
    </source>
</evidence>
<protein>
    <recommendedName>
        <fullName evidence="12">Fucosyltransferase</fullName>
        <ecNumber evidence="12">2.4.1.-</ecNumber>
    </recommendedName>
</protein>
<organism evidence="15 16">
    <name type="scientific">Pyxicephalus adspersus</name>
    <name type="common">African bullfrog</name>
    <dbReference type="NCBI Taxonomy" id="30357"/>
    <lineage>
        <taxon>Eukaryota</taxon>
        <taxon>Metazoa</taxon>
        <taxon>Chordata</taxon>
        <taxon>Craniata</taxon>
        <taxon>Vertebrata</taxon>
        <taxon>Euteleostomi</taxon>
        <taxon>Amphibia</taxon>
        <taxon>Batrachia</taxon>
        <taxon>Anura</taxon>
        <taxon>Neobatrachia</taxon>
        <taxon>Ranoidea</taxon>
        <taxon>Pyxicephalidae</taxon>
        <taxon>Pyxicephalinae</taxon>
        <taxon>Pyxicephalus</taxon>
    </lineage>
</organism>
<keyword evidence="9 12" id="KW-0472">Membrane</keyword>
<sequence length="364" mass="43137">MILASINQYHLSGFLLFIVVFLLTFFWYRLDIFPHKSECPESTHMQDNKVQNKTSVTVPAPTPRDTLVLVWNWPWGQQFPLHKCTGYGFPGCKLSTDRRLFGNANAIIVHHADIMHNKNDLPQQPRPYFQHWIWLNLEPPRIITNLDMFDNLFNMTMTFRQDSDIYIPYGRLEILKEPQTVTVPKKSKFVSWVVSKWYPGASRIAYYEELKKHIHIDVYGARHMPLSSKDFLPTISQYKFYLSFENSIYKDYITEKLWVNAFGSWAVPIVLGTSRENYERFVPGDAFIHVDDFPSAKELANYLLELDKDDEKYQKYFNWRSRYYVTIDDGWPYFYCKACAAIKQTPRYQVVHKIGEWFLKDVKV</sequence>
<feature type="domain" description="Fucosyltransferase N-terminal" evidence="14">
    <location>
        <begin position="65"/>
        <end position="170"/>
    </location>
</feature>
<keyword evidence="16" id="KW-1185">Reference proteome</keyword>
<reference evidence="15" key="1">
    <citation type="thesis" date="2020" institute="ProQuest LLC" country="789 East Eisenhower Parkway, Ann Arbor, MI, USA">
        <title>Comparative Genomics and Chromosome Evolution.</title>
        <authorList>
            <person name="Mudd A.B."/>
        </authorList>
    </citation>
    <scope>NUCLEOTIDE SEQUENCE</scope>
    <source>
        <strain evidence="15">1538</strain>
        <tissue evidence="15">Blood</tissue>
    </source>
</reference>
<keyword evidence="7" id="KW-0735">Signal-anchor</keyword>
<dbReference type="PANTHER" id="PTHR11929">
    <property type="entry name" value="ALPHA- 1,3 -FUCOSYLTRANSFERASE"/>
    <property type="match status" value="1"/>
</dbReference>
<dbReference type="InterPro" id="IPR031481">
    <property type="entry name" value="Glyco_tran_10_N"/>
</dbReference>
<feature type="transmembrane region" description="Helical" evidence="12">
    <location>
        <begin position="12"/>
        <end position="30"/>
    </location>
</feature>
<evidence type="ECO:0000259" key="14">
    <source>
        <dbReference type="Pfam" id="PF17039"/>
    </source>
</evidence>
<keyword evidence="4 12" id="KW-0328">Glycosyltransferase</keyword>
<dbReference type="PANTHER" id="PTHR11929:SF242">
    <property type="entry name" value="FUCOSYLTRANSFERASE"/>
    <property type="match status" value="1"/>
</dbReference>
<dbReference type="Proteomes" id="UP001181693">
    <property type="component" value="Unassembled WGS sequence"/>
</dbReference>
<accession>A0AAV2ZQR6</accession>
<dbReference type="EC" id="2.4.1.-" evidence="12"/>
<evidence type="ECO:0000256" key="8">
    <source>
        <dbReference type="ARBA" id="ARBA00022989"/>
    </source>
</evidence>
<evidence type="ECO:0000313" key="16">
    <source>
        <dbReference type="Proteomes" id="UP001181693"/>
    </source>
</evidence>
<feature type="domain" description="Fucosyltransferase C-terminal" evidence="13">
    <location>
        <begin position="184"/>
        <end position="357"/>
    </location>
</feature>
<comment type="subcellular location">
    <subcellularLocation>
        <location evidence="12">Golgi apparatus</location>
        <location evidence="12">Golgi stack membrane</location>
        <topology evidence="12">Single-pass type II membrane protein</topology>
    </subcellularLocation>
    <subcellularLocation>
        <location evidence="1">Membrane</location>
        <topology evidence="1">Single-pass membrane protein</topology>
    </subcellularLocation>
</comment>
<keyword evidence="10" id="KW-0325">Glycoprotein</keyword>
<evidence type="ECO:0000313" key="15">
    <source>
        <dbReference type="EMBL" id="DBA20714.1"/>
    </source>
</evidence>
<keyword evidence="5 12" id="KW-0808">Transferase</keyword>
<keyword evidence="12" id="KW-0333">Golgi apparatus</keyword>
<evidence type="ECO:0000256" key="9">
    <source>
        <dbReference type="ARBA" id="ARBA00023136"/>
    </source>
</evidence>
<dbReference type="FunFam" id="3.40.50.11660:FF:000001">
    <property type="entry name" value="alpha-(1,3)-fucosyltransferase 9"/>
    <property type="match status" value="1"/>
</dbReference>
<keyword evidence="6 12" id="KW-0812">Transmembrane</keyword>
<dbReference type="Pfam" id="PF17039">
    <property type="entry name" value="Glyco_tran_10_N"/>
    <property type="match status" value="1"/>
</dbReference>
<evidence type="ECO:0000256" key="3">
    <source>
        <dbReference type="ARBA" id="ARBA00008919"/>
    </source>
</evidence>
<comment type="pathway">
    <text evidence="2">Protein modification; protein glycosylation.</text>
</comment>
<comment type="caution">
    <text evidence="15">The sequence shown here is derived from an EMBL/GenBank/DDBJ whole genome shotgun (WGS) entry which is preliminary data.</text>
</comment>
<keyword evidence="8 12" id="KW-1133">Transmembrane helix</keyword>
<evidence type="ECO:0000256" key="12">
    <source>
        <dbReference type="RuleBase" id="RU003832"/>
    </source>
</evidence>
<dbReference type="SUPFAM" id="SSF53756">
    <property type="entry name" value="UDP-Glycosyltransferase/glycogen phosphorylase"/>
    <property type="match status" value="1"/>
</dbReference>
<evidence type="ECO:0000259" key="13">
    <source>
        <dbReference type="Pfam" id="PF00852"/>
    </source>
</evidence>
<dbReference type="Pfam" id="PF00852">
    <property type="entry name" value="Glyco_transf_10"/>
    <property type="match status" value="1"/>
</dbReference>
<dbReference type="GO" id="GO:0046920">
    <property type="term" value="F:alpha-(1-&gt;3)-fucosyltransferase activity"/>
    <property type="evidence" value="ECO:0007669"/>
    <property type="project" value="TreeGrafter"/>
</dbReference>
<evidence type="ECO:0000256" key="11">
    <source>
        <dbReference type="ARBA" id="ARBA00036481"/>
    </source>
</evidence>
<dbReference type="Gene3D" id="3.40.50.11660">
    <property type="entry name" value="Glycosyl transferase family 10, C-terminal domain"/>
    <property type="match status" value="1"/>
</dbReference>
<dbReference type="InterPro" id="IPR055270">
    <property type="entry name" value="Glyco_tran_10_C"/>
</dbReference>
<evidence type="ECO:0000256" key="10">
    <source>
        <dbReference type="ARBA" id="ARBA00023180"/>
    </source>
</evidence>
<comment type="catalytic activity">
    <reaction evidence="11">
        <text>an N-acetyl-alpha-neuraminyl-(2-&gt;3)-beta-D-galactosyl-(1-&gt;4)-N-acetyl-beta-D-glucosaminyl derivative + GDP-beta-L-fucose = an alpha-Neu5Ac-(2-&gt;3)-beta-D-Gal-(1-&gt;4)-[alpha-L-Fuc-(1-&gt;3)]-beta-D-GlcNAc derivative + GDP + H(+)</text>
        <dbReference type="Rhea" id="RHEA:56076"/>
        <dbReference type="ChEBI" id="CHEBI:15378"/>
        <dbReference type="ChEBI" id="CHEBI:57273"/>
        <dbReference type="ChEBI" id="CHEBI:58189"/>
        <dbReference type="ChEBI" id="CHEBI:136545"/>
        <dbReference type="ChEBI" id="CHEBI:139509"/>
    </reaction>
    <physiologicalReaction direction="left-to-right" evidence="11">
        <dbReference type="Rhea" id="RHEA:56077"/>
    </physiologicalReaction>
</comment>
<name>A0AAV2ZQR6_PYXAD</name>
<evidence type="ECO:0000256" key="7">
    <source>
        <dbReference type="ARBA" id="ARBA00022968"/>
    </source>
</evidence>
<proteinExistence type="inferred from homology"/>
<dbReference type="InterPro" id="IPR001503">
    <property type="entry name" value="Glyco_trans_10"/>
</dbReference>
<dbReference type="GO" id="GO:0032580">
    <property type="term" value="C:Golgi cisterna membrane"/>
    <property type="evidence" value="ECO:0007669"/>
    <property type="project" value="UniProtKB-SubCell"/>
</dbReference>
<evidence type="ECO:0000256" key="1">
    <source>
        <dbReference type="ARBA" id="ARBA00004167"/>
    </source>
</evidence>
<gene>
    <name evidence="15" type="ORF">GDO54_017465</name>
</gene>